<feature type="region of interest" description="Disordered" evidence="6">
    <location>
        <begin position="534"/>
        <end position="575"/>
    </location>
</feature>
<evidence type="ECO:0000256" key="1">
    <source>
        <dbReference type="ARBA" id="ARBA00004123"/>
    </source>
</evidence>
<evidence type="ECO:0000313" key="8">
    <source>
        <dbReference type="Proteomes" id="UP001603857"/>
    </source>
</evidence>
<keyword evidence="2" id="KW-0805">Transcription regulation</keyword>
<dbReference type="PROSITE" id="PS50985">
    <property type="entry name" value="GRAS"/>
    <property type="match status" value="1"/>
</dbReference>
<reference evidence="7 8" key="1">
    <citation type="submission" date="2024-08" db="EMBL/GenBank/DDBJ databases">
        <title>Insights into the chromosomal genome structure of Flemingia macrophylla.</title>
        <authorList>
            <person name="Ding Y."/>
            <person name="Zhao Y."/>
            <person name="Bi W."/>
            <person name="Wu M."/>
            <person name="Zhao G."/>
            <person name="Gong Y."/>
            <person name="Li W."/>
            <person name="Zhang P."/>
        </authorList>
    </citation>
    <scope>NUCLEOTIDE SEQUENCE [LARGE SCALE GENOMIC DNA]</scope>
    <source>
        <strain evidence="7">DYQJB</strain>
        <tissue evidence="7">Leaf</tissue>
    </source>
</reference>
<dbReference type="PANTHER" id="PTHR31636">
    <property type="entry name" value="OSJNBA0084A10.13 PROTEIN-RELATED"/>
    <property type="match status" value="1"/>
</dbReference>
<evidence type="ECO:0000256" key="5">
    <source>
        <dbReference type="PROSITE-ProRule" id="PRU01191"/>
    </source>
</evidence>
<gene>
    <name evidence="7" type="ORF">Fmac_018272</name>
</gene>
<feature type="short sequence motif" description="VHIID" evidence="5">
    <location>
        <begin position="273"/>
        <end position="277"/>
    </location>
</feature>
<comment type="similarity">
    <text evidence="5">Belongs to the GRAS family.</text>
</comment>
<keyword evidence="8" id="KW-1185">Reference proteome</keyword>
<evidence type="ECO:0000256" key="3">
    <source>
        <dbReference type="ARBA" id="ARBA00023163"/>
    </source>
</evidence>
<sequence>MMQPEDLQSPWLFLGDVNSTFDQGVESYSFIMNNHVGDCGPYGFTMMDDHVGDCGLITLLSSIEDTTSEICSITFPSSSIFPHDDVQFPINEETLYLPSLMELDDFDSILSAQIVSAQVESEGSFFPLHNLSSCEVGHDAWSPTPSVKSELSSIQIPPLTLPQENMEIDNQVSFPHLMEACGEALEKDQKALAEVILKCISQKASPLGESLERLGFYLSQGMANHGDYLKAEALKNYEPALRALYQGTPIGKVAHFAAVSSIVEAIPQDCDDVHIVDFRVGHGFQWPPMIEAIAHLPKTLKLTLIKCGDHEDTECLSTPCNFEETGRQLDEHAKSCGLNLVVEEKGVEELVNEIKEMDGRGEFLVFNCMIGLPHMGRVRNRKNASEFLRVAEDLIKSSGNRGIITFGDGSAFEKVKNSLNFLSFFDGHLVHYQTLLESVESHFPACFSEARLSMEQLFLQPCISSLDWLQTWEDVKKDGHAEAETSLEGCRLSKNVLMEIREMLKGSEGSYQARIEGQHDNELVLEYKGTQLKDEHGTHKEVASSPQNKNQQPGGDFSKHANVVPSVSDEDSVKSDNASMNAQVHFNFEAPLDVTPEKAPEEVVFPDKGKEVVVSEEGNDAEQEMVVVEELWSLEAGDGDGVGHFAKEDGFVSLIMEQFV</sequence>
<evidence type="ECO:0000256" key="6">
    <source>
        <dbReference type="SAM" id="MobiDB-lite"/>
    </source>
</evidence>
<dbReference type="EMBL" id="JBGMDY010000006">
    <property type="protein sequence ID" value="KAL2330691.1"/>
    <property type="molecule type" value="Genomic_DNA"/>
</dbReference>
<comment type="subcellular location">
    <subcellularLocation>
        <location evidence="1">Nucleus</location>
    </subcellularLocation>
</comment>
<evidence type="ECO:0000256" key="2">
    <source>
        <dbReference type="ARBA" id="ARBA00023015"/>
    </source>
</evidence>
<keyword evidence="4" id="KW-0539">Nucleus</keyword>
<dbReference type="Proteomes" id="UP001603857">
    <property type="component" value="Unassembled WGS sequence"/>
</dbReference>
<proteinExistence type="inferred from homology"/>
<organism evidence="7 8">
    <name type="scientific">Flemingia macrophylla</name>
    <dbReference type="NCBI Taxonomy" id="520843"/>
    <lineage>
        <taxon>Eukaryota</taxon>
        <taxon>Viridiplantae</taxon>
        <taxon>Streptophyta</taxon>
        <taxon>Embryophyta</taxon>
        <taxon>Tracheophyta</taxon>
        <taxon>Spermatophyta</taxon>
        <taxon>Magnoliopsida</taxon>
        <taxon>eudicotyledons</taxon>
        <taxon>Gunneridae</taxon>
        <taxon>Pentapetalae</taxon>
        <taxon>rosids</taxon>
        <taxon>fabids</taxon>
        <taxon>Fabales</taxon>
        <taxon>Fabaceae</taxon>
        <taxon>Papilionoideae</taxon>
        <taxon>50 kb inversion clade</taxon>
        <taxon>NPAAA clade</taxon>
        <taxon>indigoferoid/millettioid clade</taxon>
        <taxon>Phaseoleae</taxon>
        <taxon>Flemingia</taxon>
    </lineage>
</organism>
<dbReference type="GO" id="GO:0005634">
    <property type="term" value="C:nucleus"/>
    <property type="evidence" value="ECO:0007669"/>
    <property type="project" value="UniProtKB-SubCell"/>
</dbReference>
<dbReference type="AlphaFoldDB" id="A0ABD1M4N1"/>
<name>A0ABD1M4N1_9FABA</name>
<evidence type="ECO:0000256" key="4">
    <source>
        <dbReference type="ARBA" id="ARBA00023242"/>
    </source>
</evidence>
<comment type="caution">
    <text evidence="5">Lacks conserved residue(s) required for the propagation of feature annotation.</text>
</comment>
<dbReference type="Pfam" id="PF03514">
    <property type="entry name" value="GRAS"/>
    <property type="match status" value="1"/>
</dbReference>
<evidence type="ECO:0000313" key="7">
    <source>
        <dbReference type="EMBL" id="KAL2330691.1"/>
    </source>
</evidence>
<feature type="compositionally biased region" description="Polar residues" evidence="6">
    <location>
        <begin position="544"/>
        <end position="553"/>
    </location>
</feature>
<keyword evidence="3" id="KW-0804">Transcription</keyword>
<dbReference type="InterPro" id="IPR005202">
    <property type="entry name" value="TF_GRAS"/>
</dbReference>
<feature type="region of interest" description="SAW" evidence="5">
    <location>
        <begin position="461"/>
        <end position="539"/>
    </location>
</feature>
<accession>A0ABD1M4N1</accession>
<protein>
    <submittedName>
        <fullName evidence="7">Uncharacterized protein</fullName>
    </submittedName>
</protein>
<comment type="caution">
    <text evidence="7">The sequence shown here is derived from an EMBL/GenBank/DDBJ whole genome shotgun (WGS) entry which is preliminary data.</text>
</comment>